<organism evidence="2 3">
    <name type="scientific">Polyplax serrata</name>
    <name type="common">Common mouse louse</name>
    <dbReference type="NCBI Taxonomy" id="468196"/>
    <lineage>
        <taxon>Eukaryota</taxon>
        <taxon>Metazoa</taxon>
        <taxon>Ecdysozoa</taxon>
        <taxon>Arthropoda</taxon>
        <taxon>Hexapoda</taxon>
        <taxon>Insecta</taxon>
        <taxon>Pterygota</taxon>
        <taxon>Neoptera</taxon>
        <taxon>Paraneoptera</taxon>
        <taxon>Psocodea</taxon>
        <taxon>Troctomorpha</taxon>
        <taxon>Phthiraptera</taxon>
        <taxon>Anoplura</taxon>
        <taxon>Polyplacidae</taxon>
        <taxon>Polyplax</taxon>
    </lineage>
</organism>
<gene>
    <name evidence="2" type="ORF">RUM44_002148</name>
</gene>
<keyword evidence="3" id="KW-1185">Reference proteome</keyword>
<feature type="compositionally biased region" description="Low complexity" evidence="1">
    <location>
        <begin position="33"/>
        <end position="47"/>
    </location>
</feature>
<name>A0ABR1AM15_POLSC</name>
<sequence>MGHATWKSSCAAVGRKGTTERANAGGIRRNRSSGECGPGEECGSNSSKSVPELSCVVMNNPSILRGQLEERLSSDFEKLKIQMPPQDVGILATQKLNITTFT</sequence>
<reference evidence="2 3" key="1">
    <citation type="submission" date="2023-09" db="EMBL/GenBank/DDBJ databases">
        <title>Genomes of two closely related lineages of the louse Polyplax serrata with different host specificities.</title>
        <authorList>
            <person name="Martinu J."/>
            <person name="Tarabai H."/>
            <person name="Stefka J."/>
            <person name="Hypsa V."/>
        </authorList>
    </citation>
    <scope>NUCLEOTIDE SEQUENCE [LARGE SCALE GENOMIC DNA]</scope>
    <source>
        <strain evidence="2">98ZLc_SE</strain>
    </source>
</reference>
<accession>A0ABR1AM15</accession>
<evidence type="ECO:0000256" key="1">
    <source>
        <dbReference type="SAM" id="MobiDB-lite"/>
    </source>
</evidence>
<comment type="caution">
    <text evidence="2">The sequence shown here is derived from an EMBL/GenBank/DDBJ whole genome shotgun (WGS) entry which is preliminary data.</text>
</comment>
<feature type="region of interest" description="Disordered" evidence="1">
    <location>
        <begin position="1"/>
        <end position="49"/>
    </location>
</feature>
<dbReference type="Proteomes" id="UP001359485">
    <property type="component" value="Unassembled WGS sequence"/>
</dbReference>
<dbReference type="EMBL" id="JAWJWF010000047">
    <property type="protein sequence ID" value="KAK6622337.1"/>
    <property type="molecule type" value="Genomic_DNA"/>
</dbReference>
<protein>
    <submittedName>
        <fullName evidence="2">Uncharacterized protein</fullName>
    </submittedName>
</protein>
<evidence type="ECO:0000313" key="2">
    <source>
        <dbReference type="EMBL" id="KAK6622337.1"/>
    </source>
</evidence>
<evidence type="ECO:0000313" key="3">
    <source>
        <dbReference type="Proteomes" id="UP001359485"/>
    </source>
</evidence>
<proteinExistence type="predicted"/>